<organism evidence="2 3">
    <name type="scientific">Caenorhabditis japonica</name>
    <dbReference type="NCBI Taxonomy" id="281687"/>
    <lineage>
        <taxon>Eukaryota</taxon>
        <taxon>Metazoa</taxon>
        <taxon>Ecdysozoa</taxon>
        <taxon>Nematoda</taxon>
        <taxon>Chromadorea</taxon>
        <taxon>Rhabditida</taxon>
        <taxon>Rhabditina</taxon>
        <taxon>Rhabditomorpha</taxon>
        <taxon>Rhabditoidea</taxon>
        <taxon>Rhabditidae</taxon>
        <taxon>Peloderinae</taxon>
        <taxon>Caenorhabditis</taxon>
    </lineage>
</organism>
<evidence type="ECO:0000256" key="1">
    <source>
        <dbReference type="SAM" id="MobiDB-lite"/>
    </source>
</evidence>
<evidence type="ECO:0000313" key="3">
    <source>
        <dbReference type="Proteomes" id="UP000005237"/>
    </source>
</evidence>
<keyword evidence="3" id="KW-1185">Reference proteome</keyword>
<dbReference type="AlphaFoldDB" id="A0A8R1I7U1"/>
<reference evidence="3" key="1">
    <citation type="submission" date="2010-08" db="EMBL/GenBank/DDBJ databases">
        <authorList>
            <consortium name="Caenorhabditis japonica Sequencing Consortium"/>
            <person name="Wilson R.K."/>
        </authorList>
    </citation>
    <scope>NUCLEOTIDE SEQUENCE [LARGE SCALE GENOMIC DNA]</scope>
    <source>
        <strain evidence="3">DF5081</strain>
    </source>
</reference>
<accession>A0A8R1I7U1</accession>
<feature type="region of interest" description="Disordered" evidence="1">
    <location>
        <begin position="91"/>
        <end position="117"/>
    </location>
</feature>
<feature type="compositionally biased region" description="Low complexity" evidence="1">
    <location>
        <begin position="91"/>
        <end position="108"/>
    </location>
</feature>
<sequence length="180" mass="19692">MSHYSLIFKTPNFQPRKDFLVMNEQGSWWTVHPDCESACSEQVYRSGAAHRCPPLASIPAYYSRIRMEEAKAVNSNSETVGPIRSTYGYSSTTSSECSSPSSSSASSPSPAPQVTVRRFDPIRKVTYGTMGGPRVTFKKFATGLPQKATRAGNSSSQPPTLVNPRSILLNDIAVDHEEVV</sequence>
<name>A0A8R1I7U1_CAEJA</name>
<reference evidence="2" key="2">
    <citation type="submission" date="2022-06" db="UniProtKB">
        <authorList>
            <consortium name="EnsemblMetazoa"/>
        </authorList>
    </citation>
    <scope>IDENTIFICATION</scope>
    <source>
        <strain evidence="2">DF5081</strain>
    </source>
</reference>
<dbReference type="Proteomes" id="UP000005237">
    <property type="component" value="Unassembled WGS sequence"/>
</dbReference>
<evidence type="ECO:0000313" key="2">
    <source>
        <dbReference type="EnsemblMetazoa" id="CJA28051b.1"/>
    </source>
</evidence>
<protein>
    <submittedName>
        <fullName evidence="2">Uncharacterized protein</fullName>
    </submittedName>
</protein>
<dbReference type="EnsemblMetazoa" id="CJA28051b.1">
    <property type="protein sequence ID" value="CJA28051b.1"/>
    <property type="gene ID" value="WBGene00183625"/>
</dbReference>
<proteinExistence type="predicted"/>